<dbReference type="EMBL" id="BAAAKJ010000159">
    <property type="protein sequence ID" value="GAA1395236.1"/>
    <property type="molecule type" value="Genomic_DNA"/>
</dbReference>
<evidence type="ECO:0000313" key="3">
    <source>
        <dbReference type="Proteomes" id="UP001499863"/>
    </source>
</evidence>
<keyword evidence="3" id="KW-1185">Reference proteome</keyword>
<organism evidence="2 3">
    <name type="scientific">Kitasatospora putterlickiae</name>
    <dbReference type="NCBI Taxonomy" id="221725"/>
    <lineage>
        <taxon>Bacteria</taxon>
        <taxon>Bacillati</taxon>
        <taxon>Actinomycetota</taxon>
        <taxon>Actinomycetes</taxon>
        <taxon>Kitasatosporales</taxon>
        <taxon>Streptomycetaceae</taxon>
        <taxon>Kitasatospora</taxon>
    </lineage>
</organism>
<dbReference type="SUPFAM" id="SSF54427">
    <property type="entry name" value="NTF2-like"/>
    <property type="match status" value="1"/>
</dbReference>
<dbReference type="InterPro" id="IPR037401">
    <property type="entry name" value="SnoaL-like"/>
</dbReference>
<evidence type="ECO:0000259" key="1">
    <source>
        <dbReference type="Pfam" id="PF12680"/>
    </source>
</evidence>
<evidence type="ECO:0000313" key="2">
    <source>
        <dbReference type="EMBL" id="GAA1395236.1"/>
    </source>
</evidence>
<dbReference type="Gene3D" id="3.10.450.50">
    <property type="match status" value="1"/>
</dbReference>
<dbReference type="InterPro" id="IPR032710">
    <property type="entry name" value="NTF2-like_dom_sf"/>
</dbReference>
<dbReference type="Proteomes" id="UP001499863">
    <property type="component" value="Unassembled WGS sequence"/>
</dbReference>
<accession>A0ABP4IUG9</accession>
<sequence length="132" mass="14930">MKVVDHPNAKLMEAVYAAFTVGDVQKAAGYWTKDCVHYYPGTSELSGAHEGIESALAFAGRMFEICQGRIQMEIHEIGASDSFAFATVFTRYEREGRSLEMPFVNVARIQDGLIAEFWTYPEDQYAVDRFWA</sequence>
<name>A0ABP4IUG9_9ACTN</name>
<dbReference type="RefSeq" id="WP_344334224.1">
    <property type="nucleotide sequence ID" value="NZ_BAAAKJ010000159.1"/>
</dbReference>
<feature type="domain" description="SnoaL-like" evidence="1">
    <location>
        <begin position="13"/>
        <end position="116"/>
    </location>
</feature>
<proteinExistence type="predicted"/>
<reference evidence="3" key="1">
    <citation type="journal article" date="2019" name="Int. J. Syst. Evol. Microbiol.">
        <title>The Global Catalogue of Microorganisms (GCM) 10K type strain sequencing project: providing services to taxonomists for standard genome sequencing and annotation.</title>
        <authorList>
            <consortium name="The Broad Institute Genomics Platform"/>
            <consortium name="The Broad Institute Genome Sequencing Center for Infectious Disease"/>
            <person name="Wu L."/>
            <person name="Ma J."/>
        </authorList>
    </citation>
    <scope>NUCLEOTIDE SEQUENCE [LARGE SCALE GENOMIC DNA]</scope>
    <source>
        <strain evidence="3">JCM 12393</strain>
    </source>
</reference>
<dbReference type="Pfam" id="PF12680">
    <property type="entry name" value="SnoaL_2"/>
    <property type="match status" value="1"/>
</dbReference>
<gene>
    <name evidence="2" type="ORF">GCM10009639_30130</name>
</gene>
<comment type="caution">
    <text evidence="2">The sequence shown here is derived from an EMBL/GenBank/DDBJ whole genome shotgun (WGS) entry which is preliminary data.</text>
</comment>
<protein>
    <recommendedName>
        <fullName evidence="1">SnoaL-like domain-containing protein</fullName>
    </recommendedName>
</protein>